<reference evidence="1 2" key="2">
    <citation type="journal article" date="2022" name="Mol. Ecol. Resour.">
        <title>The genomes of chicory, endive, great burdock and yacon provide insights into Asteraceae paleo-polyploidization history and plant inulin production.</title>
        <authorList>
            <person name="Fan W."/>
            <person name="Wang S."/>
            <person name="Wang H."/>
            <person name="Wang A."/>
            <person name="Jiang F."/>
            <person name="Liu H."/>
            <person name="Zhao H."/>
            <person name="Xu D."/>
            <person name="Zhang Y."/>
        </authorList>
    </citation>
    <scope>NUCLEOTIDE SEQUENCE [LARGE SCALE GENOMIC DNA]</scope>
    <source>
        <strain evidence="2">cv. Yunnan</strain>
        <tissue evidence="1">Leaves</tissue>
    </source>
</reference>
<reference evidence="2" key="1">
    <citation type="journal article" date="2022" name="Mol. Ecol. Resour.">
        <title>The genomes of chicory, endive, great burdock and yacon provide insights into Asteraceae palaeo-polyploidization history and plant inulin production.</title>
        <authorList>
            <person name="Fan W."/>
            <person name="Wang S."/>
            <person name="Wang H."/>
            <person name="Wang A."/>
            <person name="Jiang F."/>
            <person name="Liu H."/>
            <person name="Zhao H."/>
            <person name="Xu D."/>
            <person name="Zhang Y."/>
        </authorList>
    </citation>
    <scope>NUCLEOTIDE SEQUENCE [LARGE SCALE GENOMIC DNA]</scope>
    <source>
        <strain evidence="2">cv. Yunnan</strain>
    </source>
</reference>
<keyword evidence="2" id="KW-1185">Reference proteome</keyword>
<dbReference type="EMBL" id="CM042041">
    <property type="protein sequence ID" value="KAI3712378.1"/>
    <property type="molecule type" value="Genomic_DNA"/>
</dbReference>
<proteinExistence type="predicted"/>
<dbReference type="Proteomes" id="UP001056120">
    <property type="component" value="Linkage Group LG24"/>
</dbReference>
<accession>A0ACB9ARC4</accession>
<gene>
    <name evidence="1" type="ORF">L1987_70932</name>
</gene>
<comment type="caution">
    <text evidence="1">The sequence shown here is derived from an EMBL/GenBank/DDBJ whole genome shotgun (WGS) entry which is preliminary data.</text>
</comment>
<sequence>MLPDLLQRKVGCLKMDSYGNDGNGMKMMRYSDRYNEKISLFCKELRRQRKQRETERESTRERERERGRGVGEGETGYGL</sequence>
<protein>
    <submittedName>
        <fullName evidence="1">Uncharacterized protein</fullName>
    </submittedName>
</protein>
<organism evidence="1 2">
    <name type="scientific">Smallanthus sonchifolius</name>
    <dbReference type="NCBI Taxonomy" id="185202"/>
    <lineage>
        <taxon>Eukaryota</taxon>
        <taxon>Viridiplantae</taxon>
        <taxon>Streptophyta</taxon>
        <taxon>Embryophyta</taxon>
        <taxon>Tracheophyta</taxon>
        <taxon>Spermatophyta</taxon>
        <taxon>Magnoliopsida</taxon>
        <taxon>eudicotyledons</taxon>
        <taxon>Gunneridae</taxon>
        <taxon>Pentapetalae</taxon>
        <taxon>asterids</taxon>
        <taxon>campanulids</taxon>
        <taxon>Asterales</taxon>
        <taxon>Asteraceae</taxon>
        <taxon>Asteroideae</taxon>
        <taxon>Heliantheae alliance</taxon>
        <taxon>Millerieae</taxon>
        <taxon>Smallanthus</taxon>
    </lineage>
</organism>
<evidence type="ECO:0000313" key="2">
    <source>
        <dbReference type="Proteomes" id="UP001056120"/>
    </source>
</evidence>
<name>A0ACB9ARC4_9ASTR</name>
<evidence type="ECO:0000313" key="1">
    <source>
        <dbReference type="EMBL" id="KAI3712378.1"/>
    </source>
</evidence>